<dbReference type="EMBL" id="CAJNDS010000175">
    <property type="protein sequence ID" value="CAE7022216.1"/>
    <property type="molecule type" value="Genomic_DNA"/>
</dbReference>
<organism evidence="3 4">
    <name type="scientific">Symbiodinium natans</name>
    <dbReference type="NCBI Taxonomy" id="878477"/>
    <lineage>
        <taxon>Eukaryota</taxon>
        <taxon>Sar</taxon>
        <taxon>Alveolata</taxon>
        <taxon>Dinophyceae</taxon>
        <taxon>Suessiales</taxon>
        <taxon>Symbiodiniaceae</taxon>
        <taxon>Symbiodinium</taxon>
    </lineage>
</organism>
<accession>A0A812I7Z8</accession>
<feature type="signal peptide" evidence="2">
    <location>
        <begin position="1"/>
        <end position="22"/>
    </location>
</feature>
<feature type="region of interest" description="Disordered" evidence="1">
    <location>
        <begin position="192"/>
        <end position="275"/>
    </location>
</feature>
<evidence type="ECO:0000313" key="4">
    <source>
        <dbReference type="Proteomes" id="UP000604046"/>
    </source>
</evidence>
<proteinExistence type="predicted"/>
<feature type="compositionally biased region" description="Polar residues" evidence="1">
    <location>
        <begin position="247"/>
        <end position="270"/>
    </location>
</feature>
<dbReference type="AlphaFoldDB" id="A0A812I7Z8"/>
<feature type="compositionally biased region" description="Polar residues" evidence="1">
    <location>
        <begin position="361"/>
        <end position="372"/>
    </location>
</feature>
<sequence length="417" mass="45650">MLSSHGMFSLISAFFPLPAIMARWTAQDFIQEMASIERLVALRPGADLEPKIVGQLQDRMVHHPSWTAEQLCSMIEAVNASKLSASSMESLLKALDDAAGPTLSCQSQVHLTSKPQSLVQIFNYLSQRDWARLESCSSWDATVVVSERLKRCGLTSLKERNKEVGHSDHRPSPDPAVECVAKLRRHLPFSRAAPQGLPEHPGEKQGQRCHPPGLGCQLHGGRVRQKRPACAEGLGRSRSRVQHETPVRSTSRLLSWNQKKNPKNKNSMSDGDNDPVHQLLQKFLLKTVGTLDSGSSAGQAGGTFPESRAAAPHCTTASLLSQQQPHSSAQAVSPLLFEATRPVPAAEPAVQQPPAQGQRPSSPWRQQTSNPQIRRRKVRTSSSQLLLGPWQSGKLGPSERQARQNKKLQEACSSCSV</sequence>
<evidence type="ECO:0000313" key="3">
    <source>
        <dbReference type="EMBL" id="CAE7022216.1"/>
    </source>
</evidence>
<name>A0A812I7Z8_9DINO</name>
<feature type="chain" id="PRO_5032401870" description="F-box domain-containing protein" evidence="2">
    <location>
        <begin position="23"/>
        <end position="417"/>
    </location>
</feature>
<keyword evidence="2" id="KW-0732">Signal</keyword>
<evidence type="ECO:0000256" key="1">
    <source>
        <dbReference type="SAM" id="MobiDB-lite"/>
    </source>
</evidence>
<comment type="caution">
    <text evidence="3">The sequence shown here is derived from an EMBL/GenBank/DDBJ whole genome shotgun (WGS) entry which is preliminary data.</text>
</comment>
<keyword evidence="4" id="KW-1185">Reference proteome</keyword>
<protein>
    <recommendedName>
        <fullName evidence="5">F-box domain-containing protein</fullName>
    </recommendedName>
</protein>
<feature type="compositionally biased region" description="Low complexity" evidence="1">
    <location>
        <begin position="347"/>
        <end position="360"/>
    </location>
</feature>
<dbReference type="Proteomes" id="UP000604046">
    <property type="component" value="Unassembled WGS sequence"/>
</dbReference>
<reference evidence="3" key="1">
    <citation type="submission" date="2021-02" db="EMBL/GenBank/DDBJ databases">
        <authorList>
            <person name="Dougan E. K."/>
            <person name="Rhodes N."/>
            <person name="Thang M."/>
            <person name="Chan C."/>
        </authorList>
    </citation>
    <scope>NUCLEOTIDE SEQUENCE</scope>
</reference>
<evidence type="ECO:0000256" key="2">
    <source>
        <dbReference type="SAM" id="SignalP"/>
    </source>
</evidence>
<evidence type="ECO:0008006" key="5">
    <source>
        <dbReference type="Google" id="ProtNLM"/>
    </source>
</evidence>
<gene>
    <name evidence="3" type="ORF">SNAT2548_LOCUS2909</name>
</gene>
<dbReference type="OrthoDB" id="435690at2759"/>
<feature type="region of interest" description="Disordered" evidence="1">
    <location>
        <begin position="347"/>
        <end position="417"/>
    </location>
</feature>